<dbReference type="PANTHER" id="PTHR30237:SF4">
    <property type="entry name" value="LD-CARBOXYPEPTIDASE C-TERMINAL DOMAIN-CONTAINING PROTEIN"/>
    <property type="match status" value="1"/>
</dbReference>
<gene>
    <name evidence="5" type="ORF">GIY09_04110</name>
</gene>
<keyword evidence="2" id="KW-0378">Hydrolase</keyword>
<accession>A0A6I2GBB8</accession>
<name>A0A6I2GBB8_9LACT</name>
<dbReference type="RefSeq" id="WP_153863299.1">
    <property type="nucleotide sequence ID" value="NZ_WJQS01000003.1"/>
</dbReference>
<dbReference type="InterPro" id="IPR027461">
    <property type="entry name" value="Carboxypeptidase_A_C_sf"/>
</dbReference>
<dbReference type="InterPro" id="IPR040449">
    <property type="entry name" value="Peptidase_S66_N"/>
</dbReference>
<keyword evidence="6" id="KW-1185">Reference proteome</keyword>
<dbReference type="InterPro" id="IPR003507">
    <property type="entry name" value="S66_fam"/>
</dbReference>
<evidence type="ECO:0000259" key="4">
    <source>
        <dbReference type="Pfam" id="PF17676"/>
    </source>
</evidence>
<protein>
    <submittedName>
        <fullName evidence="5">LD-carboxypeptidase</fullName>
    </submittedName>
</protein>
<dbReference type="EMBL" id="WJQS01000003">
    <property type="protein sequence ID" value="MRI85057.1"/>
    <property type="molecule type" value="Genomic_DNA"/>
</dbReference>
<dbReference type="PIRSF" id="PIRSF028757">
    <property type="entry name" value="LD-carboxypeptidase"/>
    <property type="match status" value="1"/>
</dbReference>
<dbReference type="SUPFAM" id="SSF52317">
    <property type="entry name" value="Class I glutamine amidotransferase-like"/>
    <property type="match status" value="1"/>
</dbReference>
<dbReference type="Gene3D" id="3.50.30.60">
    <property type="entry name" value="LD-carboxypeptidase A C-terminal domain-like"/>
    <property type="match status" value="1"/>
</dbReference>
<dbReference type="Pfam" id="PF02016">
    <property type="entry name" value="Peptidase_S66"/>
    <property type="match status" value="1"/>
</dbReference>
<dbReference type="InterPro" id="IPR027478">
    <property type="entry name" value="LdcA_N"/>
</dbReference>
<dbReference type="PANTHER" id="PTHR30237">
    <property type="entry name" value="MURAMOYLTETRAPEPTIDE CARBOXYPEPTIDASE"/>
    <property type="match status" value="1"/>
</dbReference>
<keyword evidence="5" id="KW-0121">Carboxypeptidase</keyword>
<evidence type="ECO:0000259" key="3">
    <source>
        <dbReference type="Pfam" id="PF02016"/>
    </source>
</evidence>
<comment type="similarity">
    <text evidence="1">Belongs to the peptidase S66 family.</text>
</comment>
<dbReference type="Pfam" id="PF17676">
    <property type="entry name" value="Peptidase_S66C"/>
    <property type="match status" value="1"/>
</dbReference>
<dbReference type="SUPFAM" id="SSF141986">
    <property type="entry name" value="LD-carboxypeptidase A C-terminal domain-like"/>
    <property type="match status" value="1"/>
</dbReference>
<evidence type="ECO:0000256" key="1">
    <source>
        <dbReference type="ARBA" id="ARBA00010233"/>
    </source>
</evidence>
<dbReference type="GO" id="GO:0004180">
    <property type="term" value="F:carboxypeptidase activity"/>
    <property type="evidence" value="ECO:0007669"/>
    <property type="project" value="UniProtKB-KW"/>
</dbReference>
<comment type="caution">
    <text evidence="5">The sequence shown here is derived from an EMBL/GenBank/DDBJ whole genome shotgun (WGS) entry which is preliminary data.</text>
</comment>
<organism evidence="5 6">
    <name type="scientific">Fundicoccus ignavus</name>
    <dbReference type="NCBI Taxonomy" id="2664442"/>
    <lineage>
        <taxon>Bacteria</taxon>
        <taxon>Bacillati</taxon>
        <taxon>Bacillota</taxon>
        <taxon>Bacilli</taxon>
        <taxon>Lactobacillales</taxon>
        <taxon>Aerococcaceae</taxon>
        <taxon>Fundicoccus</taxon>
    </lineage>
</organism>
<evidence type="ECO:0000313" key="6">
    <source>
        <dbReference type="Proteomes" id="UP000430975"/>
    </source>
</evidence>
<evidence type="ECO:0000313" key="5">
    <source>
        <dbReference type="EMBL" id="MRI85057.1"/>
    </source>
</evidence>
<keyword evidence="5" id="KW-0645">Protease</keyword>
<sequence>MIHLKQGDKVAVVSLSAGTLGESFCSHQLSRGIERLESFGLEVVFMPHALKGIHFVKEHPDKRAEDLIAAFQDDSIKGIVCAIGGDDTFRIAPYILTEENKEIIRKHPKFFMGYSDTTINHLMLQQLGVPSYYGLSFLTCFAELGNGMLPYSEAAFKHLFTTDAFDYQASEVWYEERTDFSLAALGTERVKHQEVHGYELLQGESYFAGKLIGGCVESLYDLLVGERYPEEAMINQQYNLFPSESQLEGAILFLETSEEKPSPKHFKKMLELLKAHGLFKDINGLIFGKPQDEMYYEEYKAVLTEVLDESLPILYNVNIGHAYPKMLLQYGALAEVDANEKRIKVARL</sequence>
<reference evidence="5 6" key="1">
    <citation type="submission" date="2019-11" db="EMBL/GenBank/DDBJ databases">
        <title>Characterisation of Fundicoccus ignavus gen. nov. sp. nov., a novel genus of the family Aerococcaceae isolated from bulk tank milk.</title>
        <authorList>
            <person name="Siebert A."/>
            <person name="Huptas C."/>
            <person name="Wenning M."/>
            <person name="Scherer S."/>
            <person name="Doll E.V."/>
        </authorList>
    </citation>
    <scope>NUCLEOTIDE SEQUENCE [LARGE SCALE GENOMIC DNA]</scope>
    <source>
        <strain evidence="5 6">WS4759</strain>
    </source>
</reference>
<dbReference type="InterPro" id="IPR029062">
    <property type="entry name" value="Class_I_gatase-like"/>
</dbReference>
<dbReference type="InterPro" id="IPR040921">
    <property type="entry name" value="Peptidase_S66C"/>
</dbReference>
<evidence type="ECO:0000256" key="2">
    <source>
        <dbReference type="ARBA" id="ARBA00022801"/>
    </source>
</evidence>
<proteinExistence type="inferred from homology"/>
<dbReference type="Proteomes" id="UP000430975">
    <property type="component" value="Unassembled WGS sequence"/>
</dbReference>
<feature type="domain" description="LD-carboxypeptidase C-terminal" evidence="4">
    <location>
        <begin position="209"/>
        <end position="336"/>
    </location>
</feature>
<dbReference type="Gene3D" id="3.40.50.10740">
    <property type="entry name" value="Class I glutamine amidotransferase-like"/>
    <property type="match status" value="1"/>
</dbReference>
<dbReference type="CDD" id="cd07062">
    <property type="entry name" value="Peptidase_S66_mccF_like"/>
    <property type="match status" value="1"/>
</dbReference>
<dbReference type="AlphaFoldDB" id="A0A6I2GBB8"/>
<feature type="domain" description="LD-carboxypeptidase N-terminal" evidence="3">
    <location>
        <begin position="10"/>
        <end position="134"/>
    </location>
</feature>